<evidence type="ECO:0000256" key="2">
    <source>
        <dbReference type="ARBA" id="ARBA00009899"/>
    </source>
</evidence>
<reference evidence="8" key="1">
    <citation type="submission" date="2015-12" db="EMBL/GenBank/DDBJ databases">
        <title>De novo transcriptome assembly of four potential Pierce s Disease insect vectors from Arizona vineyards.</title>
        <authorList>
            <person name="Tassone E.E."/>
        </authorList>
    </citation>
    <scope>NUCLEOTIDE SEQUENCE</scope>
</reference>
<accession>A0A1B6E514</accession>
<dbReference type="CDD" id="cd03050">
    <property type="entry name" value="GST_N_Theta"/>
    <property type="match status" value="1"/>
</dbReference>
<dbReference type="Gene3D" id="3.40.30.10">
    <property type="entry name" value="Glutaredoxin"/>
    <property type="match status" value="1"/>
</dbReference>
<evidence type="ECO:0000256" key="5">
    <source>
        <dbReference type="ARBA" id="ARBA00047960"/>
    </source>
</evidence>
<dbReference type="InterPro" id="IPR051369">
    <property type="entry name" value="GST_Theta"/>
</dbReference>
<keyword evidence="3" id="KW-0963">Cytoplasm</keyword>
<name>A0A1B6E514_9HEMI</name>
<dbReference type="InterPro" id="IPR004045">
    <property type="entry name" value="Glutathione_S-Trfase_N"/>
</dbReference>
<dbReference type="InterPro" id="IPR040077">
    <property type="entry name" value="GST_C_Theta"/>
</dbReference>
<comment type="subcellular location">
    <subcellularLocation>
        <location evidence="1">Cytoplasm</location>
    </subcellularLocation>
</comment>
<dbReference type="CDD" id="cd03183">
    <property type="entry name" value="GST_C_Theta"/>
    <property type="match status" value="1"/>
</dbReference>
<evidence type="ECO:0000256" key="1">
    <source>
        <dbReference type="ARBA" id="ARBA00004496"/>
    </source>
</evidence>
<evidence type="ECO:0000256" key="3">
    <source>
        <dbReference type="ARBA" id="ARBA00022490"/>
    </source>
</evidence>
<gene>
    <name evidence="8" type="ORF">g.34807</name>
</gene>
<dbReference type="GO" id="GO:0006749">
    <property type="term" value="P:glutathione metabolic process"/>
    <property type="evidence" value="ECO:0007669"/>
    <property type="project" value="TreeGrafter"/>
</dbReference>
<dbReference type="SFLD" id="SFLDG00358">
    <property type="entry name" value="Main_(cytGST)"/>
    <property type="match status" value="1"/>
</dbReference>
<proteinExistence type="inferred from homology"/>
<evidence type="ECO:0000259" key="7">
    <source>
        <dbReference type="PROSITE" id="PS50405"/>
    </source>
</evidence>
<evidence type="ECO:0000256" key="4">
    <source>
        <dbReference type="ARBA" id="ARBA00022679"/>
    </source>
</evidence>
<dbReference type="EMBL" id="GEDC01004276">
    <property type="protein sequence ID" value="JAS33022.1"/>
    <property type="molecule type" value="Transcribed_RNA"/>
</dbReference>
<evidence type="ECO:0000259" key="6">
    <source>
        <dbReference type="PROSITE" id="PS50404"/>
    </source>
</evidence>
<dbReference type="Gene3D" id="1.20.1050.10">
    <property type="match status" value="1"/>
</dbReference>
<dbReference type="FunFam" id="1.20.1050.10:FF:000039">
    <property type="entry name" value="Glutathione S-transferase theta-1"/>
    <property type="match status" value="1"/>
</dbReference>
<feature type="domain" description="GST C-terminal" evidence="7">
    <location>
        <begin position="89"/>
        <end position="218"/>
    </location>
</feature>
<dbReference type="InterPro" id="IPR036282">
    <property type="entry name" value="Glutathione-S-Trfase_C_sf"/>
</dbReference>
<dbReference type="Pfam" id="PF00043">
    <property type="entry name" value="GST_C"/>
    <property type="match status" value="1"/>
</dbReference>
<sequence length="231" mass="27148">MTKLKLYFDTLSQPCRAVKLFLLINKIEYEPILVKLSKGEHLSQEFGEINPLHKIPVLQHNNFTLTESVAILRYLCREYNVADHWYSKDSVKQARVDEYLEWQHLNTRLYCAMYFRIKFIIPLMSGNPPKQSLLDIYFKGMEDTCDIIENIWLKGKNFLCGDEISIADLIGICELEQPRMAGYDPRKGRPLIEDWMTRVKNHLNPHYDIINIRLEKIISIYKGIPPMVSKI</sequence>
<dbReference type="Pfam" id="PF02798">
    <property type="entry name" value="GST_N"/>
    <property type="match status" value="1"/>
</dbReference>
<dbReference type="FunFam" id="3.40.30.10:FF:000176">
    <property type="entry name" value="Glutathione S-transferase theta-1"/>
    <property type="match status" value="1"/>
</dbReference>
<dbReference type="PANTHER" id="PTHR43917">
    <property type="match status" value="1"/>
</dbReference>
<dbReference type="AlphaFoldDB" id="A0A1B6E514"/>
<organism evidence="8">
    <name type="scientific">Clastoptera arizonana</name>
    <name type="common">Arizona spittle bug</name>
    <dbReference type="NCBI Taxonomy" id="38151"/>
    <lineage>
        <taxon>Eukaryota</taxon>
        <taxon>Metazoa</taxon>
        <taxon>Ecdysozoa</taxon>
        <taxon>Arthropoda</taxon>
        <taxon>Hexapoda</taxon>
        <taxon>Insecta</taxon>
        <taxon>Pterygota</taxon>
        <taxon>Neoptera</taxon>
        <taxon>Paraneoptera</taxon>
        <taxon>Hemiptera</taxon>
        <taxon>Auchenorrhyncha</taxon>
        <taxon>Cercopoidea</taxon>
        <taxon>Clastopteridae</taxon>
        <taxon>Clastoptera</taxon>
    </lineage>
</organism>
<dbReference type="PROSITE" id="PS50404">
    <property type="entry name" value="GST_NTER"/>
    <property type="match status" value="1"/>
</dbReference>
<dbReference type="SUPFAM" id="SSF47616">
    <property type="entry name" value="GST C-terminal domain-like"/>
    <property type="match status" value="1"/>
</dbReference>
<dbReference type="GO" id="GO:0004364">
    <property type="term" value="F:glutathione transferase activity"/>
    <property type="evidence" value="ECO:0007669"/>
    <property type="project" value="UniProtKB-EC"/>
</dbReference>
<dbReference type="GO" id="GO:0005737">
    <property type="term" value="C:cytoplasm"/>
    <property type="evidence" value="ECO:0007669"/>
    <property type="project" value="UniProtKB-SubCell"/>
</dbReference>
<dbReference type="SFLD" id="SFLDS00019">
    <property type="entry name" value="Glutathione_Transferase_(cytos"/>
    <property type="match status" value="1"/>
</dbReference>
<evidence type="ECO:0000313" key="8">
    <source>
        <dbReference type="EMBL" id="JAS33022.1"/>
    </source>
</evidence>
<dbReference type="PANTHER" id="PTHR43917:SF8">
    <property type="entry name" value="GH16740P-RELATED"/>
    <property type="match status" value="1"/>
</dbReference>
<comment type="similarity">
    <text evidence="2">Belongs to the GST superfamily. Theta family.</text>
</comment>
<dbReference type="InterPro" id="IPR040079">
    <property type="entry name" value="Glutathione_S-Trfase"/>
</dbReference>
<dbReference type="SUPFAM" id="SSF52833">
    <property type="entry name" value="Thioredoxin-like"/>
    <property type="match status" value="1"/>
</dbReference>
<dbReference type="InterPro" id="IPR010987">
    <property type="entry name" value="Glutathione-S-Trfase_C-like"/>
</dbReference>
<dbReference type="SFLD" id="SFLDG01153">
    <property type="entry name" value="Main.4:_Theta-like"/>
    <property type="match status" value="1"/>
</dbReference>
<dbReference type="PROSITE" id="PS50405">
    <property type="entry name" value="GST_CTER"/>
    <property type="match status" value="1"/>
</dbReference>
<dbReference type="InterPro" id="IPR036249">
    <property type="entry name" value="Thioredoxin-like_sf"/>
</dbReference>
<feature type="domain" description="GST N-terminal" evidence="6">
    <location>
        <begin position="2"/>
        <end position="83"/>
    </location>
</feature>
<comment type="catalytic activity">
    <reaction evidence="5">
        <text>RX + glutathione = an S-substituted glutathione + a halide anion + H(+)</text>
        <dbReference type="Rhea" id="RHEA:16437"/>
        <dbReference type="ChEBI" id="CHEBI:15378"/>
        <dbReference type="ChEBI" id="CHEBI:16042"/>
        <dbReference type="ChEBI" id="CHEBI:17792"/>
        <dbReference type="ChEBI" id="CHEBI:57925"/>
        <dbReference type="ChEBI" id="CHEBI:90779"/>
        <dbReference type="EC" id="2.5.1.18"/>
    </reaction>
</comment>
<dbReference type="InterPro" id="IPR004046">
    <property type="entry name" value="GST_C"/>
</dbReference>
<keyword evidence="4" id="KW-0808">Transferase</keyword>
<protein>
    <recommendedName>
        <fullName evidence="9">Glutathione S-transferase theta class 1</fullName>
    </recommendedName>
</protein>
<evidence type="ECO:0008006" key="9">
    <source>
        <dbReference type="Google" id="ProtNLM"/>
    </source>
</evidence>
<dbReference type="InterPro" id="IPR040075">
    <property type="entry name" value="GST_N_Theta"/>
</dbReference>